<dbReference type="Pfam" id="PF25738">
    <property type="entry name" value="Derepression"/>
    <property type="match status" value="1"/>
</dbReference>
<dbReference type="EMBL" id="AAIBIC010000005">
    <property type="protein sequence ID" value="ECC3913400.1"/>
    <property type="molecule type" value="Genomic_DNA"/>
</dbReference>
<accession>A0A3U9E3E0</accession>
<proteinExistence type="predicted"/>
<sequence>MRKSRKSHTQNQITTLQLSYDCRRKVQRVKDFSFWLHLNFIDTTPMVAPHFIYAFSYIHDDIKAIDKELISLGLFDEAMGKRPRKPDAK</sequence>
<organism evidence="1">
    <name type="scientific">Salmonella diarizonae</name>
    <dbReference type="NCBI Taxonomy" id="59204"/>
    <lineage>
        <taxon>Bacteria</taxon>
        <taxon>Pseudomonadati</taxon>
        <taxon>Pseudomonadota</taxon>
        <taxon>Gammaproteobacteria</taxon>
        <taxon>Enterobacterales</taxon>
        <taxon>Enterobacteriaceae</taxon>
        <taxon>Salmonella</taxon>
    </lineage>
</organism>
<comment type="caution">
    <text evidence="1">The sequence shown here is derived from an EMBL/GenBank/DDBJ whole genome shotgun (WGS) entry which is preliminary data.</text>
</comment>
<reference evidence="1" key="1">
    <citation type="submission" date="2018-08" db="EMBL/GenBank/DDBJ databases">
        <authorList>
            <person name="Ashton P.M."/>
            <person name="Dallman T."/>
            <person name="Nair S."/>
            <person name="De Pinna E."/>
            <person name="Peters T."/>
            <person name="Grant K."/>
        </authorList>
    </citation>
    <scope>NUCLEOTIDE SEQUENCE [LARGE SCALE GENOMIC DNA]</scope>
    <source>
        <strain evidence="1">294779</strain>
    </source>
</reference>
<name>A0A3U9E3E0_SALDZ</name>
<gene>
    <name evidence="1" type="ORF">CTQ69_04930</name>
</gene>
<dbReference type="AlphaFoldDB" id="A0A3U9E3E0"/>
<dbReference type="Proteomes" id="UP000839735">
    <property type="component" value="Unassembled WGS sequence"/>
</dbReference>
<dbReference type="InterPro" id="IPR057872">
    <property type="entry name" value="Derepression"/>
</dbReference>
<evidence type="ECO:0000313" key="1">
    <source>
        <dbReference type="EMBL" id="ECC3913400.1"/>
    </source>
</evidence>
<protein>
    <submittedName>
        <fullName evidence="1">Uncharacterized protein</fullName>
    </submittedName>
</protein>